<proteinExistence type="predicted"/>
<reference evidence="2" key="1">
    <citation type="journal article" date="2023" name="G3 (Bethesda)">
        <title>Genome assembly and association tests identify interacting loci associated with vigor, precocity, and sex in interspecific pistachio rootstocks.</title>
        <authorList>
            <person name="Palmer W."/>
            <person name="Jacygrad E."/>
            <person name="Sagayaradj S."/>
            <person name="Cavanaugh K."/>
            <person name="Han R."/>
            <person name="Bertier L."/>
            <person name="Beede B."/>
            <person name="Kafkas S."/>
            <person name="Golino D."/>
            <person name="Preece J."/>
            <person name="Michelmore R."/>
        </authorList>
    </citation>
    <scope>NUCLEOTIDE SEQUENCE [LARGE SCALE GENOMIC DNA]</scope>
</reference>
<dbReference type="Proteomes" id="UP001163603">
    <property type="component" value="Chromosome 12"/>
</dbReference>
<keyword evidence="2" id="KW-1185">Reference proteome</keyword>
<accession>A0ACC0XER1</accession>
<protein>
    <submittedName>
        <fullName evidence="1">Uncharacterized protein</fullName>
    </submittedName>
</protein>
<sequence>MASRSQQCGGCGVSHHIPPHFQSFCCPACRAITWVRPYEAGGLVNIVNNTMPIVQTGTYPVPRPALPAPPAYGKKRAVLCGVSYLQTTYKLKGSINDVQRMKYLLVEKLKFPSECVFTLTEEERDPMRIPTKQNILTAMRWLVQNCQAGDSLVFYFSGHGHRQSDGEGDELDGFDEVLCPLDHATEGLLVDDEINETIVRPLPHGAKLHAIVDASNSGTVLDLPLICRMKSKGFYEWEDQTYQTPRPIYKGTRGGLAVCFSACDDDQSAARTPAFTGKMAGALTFSFTQAVHNEPVLTYGRLLNAMHSSFRKNNQSNQGPLLTSSARFDVYSKKFIL</sequence>
<comment type="caution">
    <text evidence="1">The sequence shown here is derived from an EMBL/GenBank/DDBJ whole genome shotgun (WGS) entry which is preliminary data.</text>
</comment>
<name>A0ACC0XER1_9ROSI</name>
<dbReference type="EMBL" id="CM047747">
    <property type="protein sequence ID" value="KAJ0016600.1"/>
    <property type="molecule type" value="Genomic_DNA"/>
</dbReference>
<evidence type="ECO:0000313" key="2">
    <source>
        <dbReference type="Proteomes" id="UP001163603"/>
    </source>
</evidence>
<organism evidence="1 2">
    <name type="scientific">Pistacia integerrima</name>
    <dbReference type="NCBI Taxonomy" id="434235"/>
    <lineage>
        <taxon>Eukaryota</taxon>
        <taxon>Viridiplantae</taxon>
        <taxon>Streptophyta</taxon>
        <taxon>Embryophyta</taxon>
        <taxon>Tracheophyta</taxon>
        <taxon>Spermatophyta</taxon>
        <taxon>Magnoliopsida</taxon>
        <taxon>eudicotyledons</taxon>
        <taxon>Gunneridae</taxon>
        <taxon>Pentapetalae</taxon>
        <taxon>rosids</taxon>
        <taxon>malvids</taxon>
        <taxon>Sapindales</taxon>
        <taxon>Anacardiaceae</taxon>
        <taxon>Pistacia</taxon>
    </lineage>
</organism>
<gene>
    <name evidence="1" type="ORF">Pint_11410</name>
</gene>
<evidence type="ECO:0000313" key="1">
    <source>
        <dbReference type="EMBL" id="KAJ0016600.1"/>
    </source>
</evidence>